<protein>
    <submittedName>
        <fullName evidence="1">Uncharacterized protein</fullName>
    </submittedName>
</protein>
<organism evidence="1 2">
    <name type="scientific">Eumeta variegata</name>
    <name type="common">Bagworm moth</name>
    <name type="synonym">Eumeta japonica</name>
    <dbReference type="NCBI Taxonomy" id="151549"/>
    <lineage>
        <taxon>Eukaryota</taxon>
        <taxon>Metazoa</taxon>
        <taxon>Ecdysozoa</taxon>
        <taxon>Arthropoda</taxon>
        <taxon>Hexapoda</taxon>
        <taxon>Insecta</taxon>
        <taxon>Pterygota</taxon>
        <taxon>Neoptera</taxon>
        <taxon>Endopterygota</taxon>
        <taxon>Lepidoptera</taxon>
        <taxon>Glossata</taxon>
        <taxon>Ditrysia</taxon>
        <taxon>Tineoidea</taxon>
        <taxon>Psychidae</taxon>
        <taxon>Oiketicinae</taxon>
        <taxon>Eumeta</taxon>
    </lineage>
</organism>
<dbReference type="Proteomes" id="UP000299102">
    <property type="component" value="Unassembled WGS sequence"/>
</dbReference>
<dbReference type="EMBL" id="BGZK01001317">
    <property type="protein sequence ID" value="GBP77095.1"/>
    <property type="molecule type" value="Genomic_DNA"/>
</dbReference>
<accession>A0A4C1YRW9</accession>
<name>A0A4C1YRW9_EUMVA</name>
<gene>
    <name evidence="1" type="ORF">EVAR_61097_1</name>
</gene>
<comment type="caution">
    <text evidence="1">The sequence shown here is derived from an EMBL/GenBank/DDBJ whole genome shotgun (WGS) entry which is preliminary data.</text>
</comment>
<reference evidence="1 2" key="1">
    <citation type="journal article" date="2019" name="Commun. Biol.">
        <title>The bagworm genome reveals a unique fibroin gene that provides high tensile strength.</title>
        <authorList>
            <person name="Kono N."/>
            <person name="Nakamura H."/>
            <person name="Ohtoshi R."/>
            <person name="Tomita M."/>
            <person name="Numata K."/>
            <person name="Arakawa K."/>
        </authorList>
    </citation>
    <scope>NUCLEOTIDE SEQUENCE [LARGE SCALE GENOMIC DNA]</scope>
</reference>
<evidence type="ECO:0000313" key="1">
    <source>
        <dbReference type="EMBL" id="GBP77095.1"/>
    </source>
</evidence>
<sequence>MRRNRRRFLRSFGSVASKIEDSPLAGYLIGPPSITAAAADSADPRARYVRMSGARGVRPLPAPPAAPIARLFASFLIVHK</sequence>
<keyword evidence="2" id="KW-1185">Reference proteome</keyword>
<evidence type="ECO:0000313" key="2">
    <source>
        <dbReference type="Proteomes" id="UP000299102"/>
    </source>
</evidence>
<proteinExistence type="predicted"/>
<dbReference type="AlphaFoldDB" id="A0A4C1YRW9"/>